<gene>
    <name evidence="1" type="ORF">CGI_10002223</name>
</gene>
<dbReference type="EMBL" id="JH818352">
    <property type="protein sequence ID" value="EKC22465.1"/>
    <property type="molecule type" value="Genomic_DNA"/>
</dbReference>
<proteinExistence type="predicted"/>
<sequence>MEQAPGPENIYFCDERPDEVCSDIHCDIIHDYEYCCHDNKQPCPSEWCVGWFGCCCVLLGEIEAKHPYFDTNKQTTFQMQLLLAGVL</sequence>
<organism evidence="1">
    <name type="scientific">Magallana gigas</name>
    <name type="common">Pacific oyster</name>
    <name type="synonym">Crassostrea gigas</name>
    <dbReference type="NCBI Taxonomy" id="29159"/>
    <lineage>
        <taxon>Eukaryota</taxon>
        <taxon>Metazoa</taxon>
        <taxon>Spiralia</taxon>
        <taxon>Lophotrochozoa</taxon>
        <taxon>Mollusca</taxon>
        <taxon>Bivalvia</taxon>
        <taxon>Autobranchia</taxon>
        <taxon>Pteriomorphia</taxon>
        <taxon>Ostreida</taxon>
        <taxon>Ostreoidea</taxon>
        <taxon>Ostreidae</taxon>
        <taxon>Magallana</taxon>
    </lineage>
</organism>
<name>K1Q0X3_MAGGI</name>
<evidence type="ECO:0000313" key="1">
    <source>
        <dbReference type="EMBL" id="EKC22465.1"/>
    </source>
</evidence>
<dbReference type="InParanoid" id="K1Q0X3"/>
<protein>
    <submittedName>
        <fullName evidence="1">Uncharacterized protein</fullName>
    </submittedName>
</protein>
<accession>K1Q0X3</accession>
<reference evidence="1" key="1">
    <citation type="journal article" date="2012" name="Nature">
        <title>The oyster genome reveals stress adaptation and complexity of shell formation.</title>
        <authorList>
            <person name="Zhang G."/>
            <person name="Fang X."/>
            <person name="Guo X."/>
            <person name="Li L."/>
            <person name="Luo R."/>
            <person name="Xu F."/>
            <person name="Yang P."/>
            <person name="Zhang L."/>
            <person name="Wang X."/>
            <person name="Qi H."/>
            <person name="Xiong Z."/>
            <person name="Que H."/>
            <person name="Xie Y."/>
            <person name="Holland P.W."/>
            <person name="Paps J."/>
            <person name="Zhu Y."/>
            <person name="Wu F."/>
            <person name="Chen Y."/>
            <person name="Wang J."/>
            <person name="Peng C."/>
            <person name="Meng J."/>
            <person name="Yang L."/>
            <person name="Liu J."/>
            <person name="Wen B."/>
            <person name="Zhang N."/>
            <person name="Huang Z."/>
            <person name="Zhu Q."/>
            <person name="Feng Y."/>
            <person name="Mount A."/>
            <person name="Hedgecock D."/>
            <person name="Xu Z."/>
            <person name="Liu Y."/>
            <person name="Domazet-Loso T."/>
            <person name="Du Y."/>
            <person name="Sun X."/>
            <person name="Zhang S."/>
            <person name="Liu B."/>
            <person name="Cheng P."/>
            <person name="Jiang X."/>
            <person name="Li J."/>
            <person name="Fan D."/>
            <person name="Wang W."/>
            <person name="Fu W."/>
            <person name="Wang T."/>
            <person name="Wang B."/>
            <person name="Zhang J."/>
            <person name="Peng Z."/>
            <person name="Li Y."/>
            <person name="Li N."/>
            <person name="Wang J."/>
            <person name="Chen M."/>
            <person name="He Y."/>
            <person name="Tan F."/>
            <person name="Song X."/>
            <person name="Zheng Q."/>
            <person name="Huang R."/>
            <person name="Yang H."/>
            <person name="Du X."/>
            <person name="Chen L."/>
            <person name="Yang M."/>
            <person name="Gaffney P.M."/>
            <person name="Wang S."/>
            <person name="Luo L."/>
            <person name="She Z."/>
            <person name="Ming Y."/>
            <person name="Huang W."/>
            <person name="Zhang S."/>
            <person name="Huang B."/>
            <person name="Zhang Y."/>
            <person name="Qu T."/>
            <person name="Ni P."/>
            <person name="Miao G."/>
            <person name="Wang J."/>
            <person name="Wang Q."/>
            <person name="Steinberg C.E."/>
            <person name="Wang H."/>
            <person name="Li N."/>
            <person name="Qian L."/>
            <person name="Zhang G."/>
            <person name="Li Y."/>
            <person name="Yang H."/>
            <person name="Liu X."/>
            <person name="Wang J."/>
            <person name="Yin Y."/>
            <person name="Wang J."/>
        </authorList>
    </citation>
    <scope>NUCLEOTIDE SEQUENCE [LARGE SCALE GENOMIC DNA]</scope>
    <source>
        <strain evidence="1">05x7-T-G4-1.051#20</strain>
    </source>
</reference>
<dbReference type="HOGENOM" id="CLU_2485508_0_0_1"/>
<dbReference type="AlphaFoldDB" id="K1Q0X3"/>